<name>I0FBG0_BORCA</name>
<evidence type="ECO:0000313" key="2">
    <source>
        <dbReference type="Proteomes" id="UP000005212"/>
    </source>
</evidence>
<evidence type="ECO:0000313" key="1">
    <source>
        <dbReference type="EMBL" id="AFI30816.1"/>
    </source>
</evidence>
<sequence>MFLEKLDNFANFLVRIVERYLTYRKQKNIFIN</sequence>
<protein>
    <submittedName>
        <fullName evidence="1">Uncharacterized protein</fullName>
    </submittedName>
</protein>
<gene>
    <name evidence="1" type="ordered locus">Q7M_37</name>
</gene>
<proteinExistence type="predicted"/>
<accession>I0FBG0</accession>
<dbReference type="KEGG" id="bcw:Q7M_37"/>
<reference evidence="1 2" key="1">
    <citation type="journal article" date="2012" name="J. Bacteriol.">
        <title>Complete Genome Sequence of Borrelia crocidurae.</title>
        <authorList>
            <person name="Elbir H."/>
            <person name="Gimenez G."/>
            <person name="Robert C."/>
            <person name="Bergstrom S."/>
            <person name="Cutler S."/>
            <person name="Raoult D."/>
            <person name="Drancourt M."/>
        </authorList>
    </citation>
    <scope>NUCLEOTIDE SEQUENCE [LARGE SCALE GENOMIC DNA]</scope>
    <source>
        <strain evidence="1 2">Achema</strain>
    </source>
</reference>
<organism evidence="1 2">
    <name type="scientific">Borrelia crocidurae (strain Achema)</name>
    <dbReference type="NCBI Taxonomy" id="1155096"/>
    <lineage>
        <taxon>Bacteria</taxon>
        <taxon>Pseudomonadati</taxon>
        <taxon>Spirochaetota</taxon>
        <taxon>Spirochaetia</taxon>
        <taxon>Spirochaetales</taxon>
        <taxon>Borreliaceae</taxon>
        <taxon>Borrelia</taxon>
    </lineage>
</organism>
<dbReference type="AlphaFoldDB" id="I0FBG0"/>
<reference evidence="2" key="2">
    <citation type="submission" date="2012-03" db="EMBL/GenBank/DDBJ databases">
        <title>Complete genome sequence of Borrelia crocidurae.</title>
        <authorList>
            <person name="Elbir H."/>
            <person name="Gimenez G."/>
            <person name="Robert C."/>
            <person name="Raoult D."/>
            <person name="Drancourt M."/>
        </authorList>
    </citation>
    <scope>NUCLEOTIDE SEQUENCE [LARGE SCALE GENOMIC DNA]</scope>
    <source>
        <strain evidence="2">Achema</strain>
    </source>
</reference>
<dbReference type="Proteomes" id="UP000005212">
    <property type="component" value="Chromosome"/>
</dbReference>
<dbReference type="HOGENOM" id="CLU_3388336_0_0_12"/>
<dbReference type="EMBL" id="CP003426">
    <property type="protein sequence ID" value="AFI30816.1"/>
    <property type="molecule type" value="Genomic_DNA"/>
</dbReference>